<dbReference type="Pfam" id="PF05036">
    <property type="entry name" value="SPOR"/>
    <property type="match status" value="1"/>
</dbReference>
<dbReference type="InterPro" id="IPR008258">
    <property type="entry name" value="Transglycosylase_SLT_dom_1"/>
</dbReference>
<evidence type="ECO:0000256" key="4">
    <source>
        <dbReference type="SAM" id="Phobius"/>
    </source>
</evidence>
<dbReference type="OrthoDB" id="9801695at2"/>
<feature type="domain" description="SPOR" evidence="6">
    <location>
        <begin position="369"/>
        <end position="446"/>
    </location>
</feature>
<gene>
    <name evidence="7" type="ORF">E3D00_05800</name>
</gene>
<feature type="compositionally biased region" description="Low complexity" evidence="3">
    <location>
        <begin position="318"/>
        <end position="332"/>
    </location>
</feature>
<feature type="compositionally biased region" description="Pro residues" evidence="3">
    <location>
        <begin position="339"/>
        <end position="350"/>
    </location>
</feature>
<evidence type="ECO:0000259" key="6">
    <source>
        <dbReference type="Pfam" id="PF05036"/>
    </source>
</evidence>
<dbReference type="InterPro" id="IPR036680">
    <property type="entry name" value="SPOR-like_sf"/>
</dbReference>
<dbReference type="InterPro" id="IPR007730">
    <property type="entry name" value="SPOR-like_dom"/>
</dbReference>
<sequence length="450" mass="49024">MLPSSTSCCQHTQSRYQKNKGAFFVTFFRLFSLFYLCLHHLQPLVLLKGASSSQKVNIKFISYRKKPSLLRAGSISCFIFLLAGCSSQAPTHYNQYSMRENYPAPGPASDPWKPYIQEAAQRFSIPEAWIRAVIHQESGGHEYLDGQPITSSAGAMGLMQLMPETYSDMQNTYGLGSDPYDPHDNILAGTGYIKILYRKYGAPAFLVAYNAGPQRLEDYLYSGRPLPEETVNYVANITPNLGNEIALTGPLAAYAGTDQTYSPQTASSPEYATTSISSDSPSNVAQAWSNRQITSVPSDPTPPALSPLEPCNPNAAYDPDTPCSPSPSSSTPYQTDNSPRPPPPIIPTPPRRTYTTTPAYYTAPTLRTTNWGVQVGAFTNAQQARSAASFARLKTSGLLQNTTINVEPTIAHGTQFWRARLIGLDKSGAFQACSNLSSKGITCFTVPPGH</sequence>
<feature type="compositionally biased region" description="Polar residues" evidence="3">
    <location>
        <begin position="260"/>
        <end position="298"/>
    </location>
</feature>
<organism evidence="7 8">
    <name type="scientific">Swingsia samuiensis</name>
    <dbReference type="NCBI Taxonomy" id="1293412"/>
    <lineage>
        <taxon>Bacteria</taxon>
        <taxon>Pseudomonadati</taxon>
        <taxon>Pseudomonadota</taxon>
        <taxon>Alphaproteobacteria</taxon>
        <taxon>Acetobacterales</taxon>
        <taxon>Acetobacteraceae</taxon>
        <taxon>Swingsia</taxon>
    </lineage>
</organism>
<dbReference type="Pfam" id="PF01464">
    <property type="entry name" value="SLT"/>
    <property type="match status" value="1"/>
</dbReference>
<keyword evidence="4" id="KW-1133">Transmembrane helix</keyword>
<keyword evidence="8" id="KW-1185">Reference proteome</keyword>
<dbReference type="PANTHER" id="PTHR37423">
    <property type="entry name" value="SOLUBLE LYTIC MUREIN TRANSGLYCOSYLASE-RELATED"/>
    <property type="match status" value="1"/>
</dbReference>
<protein>
    <recommendedName>
        <fullName evidence="9">Lytic transglycosylase domain-containing protein</fullName>
    </recommendedName>
</protein>
<reference evidence="7 8" key="1">
    <citation type="submission" date="2019-03" db="EMBL/GenBank/DDBJ databases">
        <title>The complete genome sequence of Swingsia samuiensis NBRC107927(T).</title>
        <authorList>
            <person name="Chua K.-O."/>
            <person name="Chan K.-G."/>
            <person name="See-Too W.-S."/>
        </authorList>
    </citation>
    <scope>NUCLEOTIDE SEQUENCE [LARGE SCALE GENOMIC DNA]</scope>
    <source>
        <strain evidence="7 8">AH83</strain>
    </source>
</reference>
<proteinExistence type="inferred from homology"/>
<keyword evidence="4" id="KW-0812">Transmembrane</keyword>
<accession>A0A4Y6UL59</accession>
<dbReference type="CDD" id="cd00254">
    <property type="entry name" value="LT-like"/>
    <property type="match status" value="1"/>
</dbReference>
<evidence type="ECO:0000313" key="8">
    <source>
        <dbReference type="Proteomes" id="UP000316313"/>
    </source>
</evidence>
<feature type="region of interest" description="Disordered" evidence="3">
    <location>
        <begin position="260"/>
        <end position="356"/>
    </location>
</feature>
<name>A0A4Y6UL59_9PROT</name>
<feature type="domain" description="Transglycosylase SLT" evidence="5">
    <location>
        <begin position="115"/>
        <end position="219"/>
    </location>
</feature>
<evidence type="ECO:0000256" key="2">
    <source>
        <dbReference type="ARBA" id="ARBA00009387"/>
    </source>
</evidence>
<dbReference type="EMBL" id="CP038141">
    <property type="protein sequence ID" value="QDH17131.1"/>
    <property type="molecule type" value="Genomic_DNA"/>
</dbReference>
<evidence type="ECO:0000259" key="5">
    <source>
        <dbReference type="Pfam" id="PF01464"/>
    </source>
</evidence>
<dbReference type="SUPFAM" id="SSF53955">
    <property type="entry name" value="Lysozyme-like"/>
    <property type="match status" value="1"/>
</dbReference>
<evidence type="ECO:0008006" key="9">
    <source>
        <dbReference type="Google" id="ProtNLM"/>
    </source>
</evidence>
<dbReference type="GO" id="GO:0042834">
    <property type="term" value="F:peptidoglycan binding"/>
    <property type="evidence" value="ECO:0007669"/>
    <property type="project" value="InterPro"/>
</dbReference>
<dbReference type="PANTHER" id="PTHR37423:SF2">
    <property type="entry name" value="MEMBRANE-BOUND LYTIC MUREIN TRANSGLYCOSYLASE C"/>
    <property type="match status" value="1"/>
</dbReference>
<dbReference type="Gene3D" id="3.30.70.1070">
    <property type="entry name" value="Sporulation related repeat"/>
    <property type="match status" value="1"/>
</dbReference>
<dbReference type="KEGG" id="ssam:E3D00_05800"/>
<evidence type="ECO:0000313" key="7">
    <source>
        <dbReference type="EMBL" id="QDH17131.1"/>
    </source>
</evidence>
<comment type="similarity">
    <text evidence="1">Belongs to the transglycosylase Slt family.</text>
</comment>
<evidence type="ECO:0000256" key="1">
    <source>
        <dbReference type="ARBA" id="ARBA00007734"/>
    </source>
</evidence>
<comment type="similarity">
    <text evidence="2">Belongs to the virb1 family.</text>
</comment>
<dbReference type="Gene3D" id="1.10.530.10">
    <property type="match status" value="1"/>
</dbReference>
<keyword evidence="4" id="KW-0472">Membrane</keyword>
<feature type="transmembrane region" description="Helical" evidence="4">
    <location>
        <begin position="22"/>
        <end position="47"/>
    </location>
</feature>
<dbReference type="AlphaFoldDB" id="A0A4Y6UL59"/>
<dbReference type="Proteomes" id="UP000316313">
    <property type="component" value="Chromosome"/>
</dbReference>
<dbReference type="InterPro" id="IPR023346">
    <property type="entry name" value="Lysozyme-like_dom_sf"/>
</dbReference>
<evidence type="ECO:0000256" key="3">
    <source>
        <dbReference type="SAM" id="MobiDB-lite"/>
    </source>
</evidence>